<evidence type="ECO:0008006" key="3">
    <source>
        <dbReference type="Google" id="ProtNLM"/>
    </source>
</evidence>
<dbReference type="AlphaFoldDB" id="A0A7S0F676"/>
<feature type="chain" id="PRO_5030623728" description="MsrB domain-containing protein" evidence="1">
    <location>
        <begin position="19"/>
        <end position="210"/>
    </location>
</feature>
<dbReference type="Gene3D" id="2.170.150.20">
    <property type="entry name" value="Peptide methionine sulfoxide reductase"/>
    <property type="match status" value="1"/>
</dbReference>
<evidence type="ECO:0000313" key="2">
    <source>
        <dbReference type="EMBL" id="CAD8342165.1"/>
    </source>
</evidence>
<sequence length="210" mass="23483">MKLTKPCTLLALAFQVNAFTRPSFASKSGAPFGAKSGSTQRGLFNLFSSPASDSKYPVYAEESVMSKKAHGTSEKPVQKDLRWNCDFDTADRICNFNRHYAEYAGYWTSTDFLKSIPNEELPIKFYDSVTGELLFTAPVGRTMEEFVKESQSHGWPSFRDEECNWDHVRCLRDGECVSQTGTHLGHNIPDGSGNRYCINLVSVAGQPKED</sequence>
<accession>A0A7S0F676</accession>
<dbReference type="SUPFAM" id="SSF51316">
    <property type="entry name" value="Mss4-like"/>
    <property type="match status" value="1"/>
</dbReference>
<feature type="signal peptide" evidence="1">
    <location>
        <begin position="1"/>
        <end position="18"/>
    </location>
</feature>
<keyword evidence="1" id="KW-0732">Signal</keyword>
<proteinExistence type="predicted"/>
<name>A0A7S0F676_9STRA</name>
<gene>
    <name evidence="2" type="ORF">CAUS1442_LOCUS14300</name>
</gene>
<protein>
    <recommendedName>
        <fullName evidence="3">MsrB domain-containing protein</fullName>
    </recommendedName>
</protein>
<evidence type="ECO:0000256" key="1">
    <source>
        <dbReference type="SAM" id="SignalP"/>
    </source>
</evidence>
<organism evidence="2">
    <name type="scientific">Craspedostauros australis</name>
    <dbReference type="NCBI Taxonomy" id="1486917"/>
    <lineage>
        <taxon>Eukaryota</taxon>
        <taxon>Sar</taxon>
        <taxon>Stramenopiles</taxon>
        <taxon>Ochrophyta</taxon>
        <taxon>Bacillariophyta</taxon>
        <taxon>Bacillariophyceae</taxon>
        <taxon>Bacillariophycidae</taxon>
        <taxon>Naviculales</taxon>
        <taxon>Naviculaceae</taxon>
        <taxon>Craspedostauros</taxon>
    </lineage>
</organism>
<dbReference type="InterPro" id="IPR011057">
    <property type="entry name" value="Mss4-like_sf"/>
</dbReference>
<dbReference type="EMBL" id="HBEF01023093">
    <property type="protein sequence ID" value="CAD8342165.1"/>
    <property type="molecule type" value="Transcribed_RNA"/>
</dbReference>
<reference evidence="2" key="1">
    <citation type="submission" date="2021-01" db="EMBL/GenBank/DDBJ databases">
        <authorList>
            <person name="Corre E."/>
            <person name="Pelletier E."/>
            <person name="Niang G."/>
            <person name="Scheremetjew M."/>
            <person name="Finn R."/>
            <person name="Kale V."/>
            <person name="Holt S."/>
            <person name="Cochrane G."/>
            <person name="Meng A."/>
            <person name="Brown T."/>
            <person name="Cohen L."/>
        </authorList>
    </citation>
    <scope>NUCLEOTIDE SEQUENCE</scope>
    <source>
        <strain evidence="2">CCMP3328</strain>
    </source>
</reference>